<dbReference type="SUPFAM" id="SSF90123">
    <property type="entry name" value="ABC transporter transmembrane region"/>
    <property type="match status" value="1"/>
</dbReference>
<feature type="transmembrane region" description="Helical" evidence="8">
    <location>
        <begin position="99"/>
        <end position="120"/>
    </location>
</feature>
<dbReference type="PROSITE" id="PS00211">
    <property type="entry name" value="ABC_TRANSPORTER_1"/>
    <property type="match status" value="1"/>
</dbReference>
<dbReference type="PIRSF" id="PIRSF002773">
    <property type="entry name" value="ABC_prm/ATPase_B"/>
    <property type="match status" value="1"/>
</dbReference>
<keyword evidence="11" id="KW-1185">Reference proteome</keyword>
<evidence type="ECO:0000313" key="11">
    <source>
        <dbReference type="Proteomes" id="UP000887566"/>
    </source>
</evidence>
<evidence type="ECO:0000256" key="7">
    <source>
        <dbReference type="ARBA" id="ARBA00023136"/>
    </source>
</evidence>
<proteinExistence type="predicted"/>
<evidence type="ECO:0000256" key="5">
    <source>
        <dbReference type="ARBA" id="ARBA00022840"/>
    </source>
</evidence>
<dbReference type="PANTHER" id="PTHR43394:SF1">
    <property type="entry name" value="ATP-BINDING CASSETTE SUB-FAMILY B MEMBER 10, MITOCHONDRIAL"/>
    <property type="match status" value="1"/>
</dbReference>
<dbReference type="InterPro" id="IPR039421">
    <property type="entry name" value="Type_1_exporter"/>
</dbReference>
<feature type="domain" description="ABC transmembrane type-1" evidence="10">
    <location>
        <begin position="101"/>
        <end position="396"/>
    </location>
</feature>
<dbReference type="PROSITE" id="PS50893">
    <property type="entry name" value="ABC_TRANSPORTER_2"/>
    <property type="match status" value="1"/>
</dbReference>
<feature type="transmembrane region" description="Helical" evidence="8">
    <location>
        <begin position="155"/>
        <end position="174"/>
    </location>
</feature>
<dbReference type="InterPro" id="IPR027417">
    <property type="entry name" value="P-loop_NTPase"/>
</dbReference>
<dbReference type="Pfam" id="PF00005">
    <property type="entry name" value="ABC_tran"/>
    <property type="match status" value="1"/>
</dbReference>
<evidence type="ECO:0000256" key="8">
    <source>
        <dbReference type="SAM" id="Phobius"/>
    </source>
</evidence>
<evidence type="ECO:0000256" key="6">
    <source>
        <dbReference type="ARBA" id="ARBA00022989"/>
    </source>
</evidence>
<dbReference type="GO" id="GO:0015421">
    <property type="term" value="F:ABC-type oligopeptide transporter activity"/>
    <property type="evidence" value="ECO:0007669"/>
    <property type="project" value="TreeGrafter"/>
</dbReference>
<dbReference type="Gene3D" id="1.20.1560.10">
    <property type="entry name" value="ABC transporter type 1, transmembrane domain"/>
    <property type="match status" value="1"/>
</dbReference>
<feature type="domain" description="ABC transporter" evidence="9">
    <location>
        <begin position="429"/>
        <end position="671"/>
    </location>
</feature>
<dbReference type="SUPFAM" id="SSF52540">
    <property type="entry name" value="P-loop containing nucleoside triphosphate hydrolases"/>
    <property type="match status" value="1"/>
</dbReference>
<feature type="transmembrane region" description="Helical" evidence="8">
    <location>
        <begin position="257"/>
        <end position="274"/>
    </location>
</feature>
<evidence type="ECO:0000259" key="9">
    <source>
        <dbReference type="PROSITE" id="PS50893"/>
    </source>
</evidence>
<protein>
    <submittedName>
        <fullName evidence="12">Uncharacterized protein</fullName>
    </submittedName>
</protein>
<dbReference type="InterPro" id="IPR036640">
    <property type="entry name" value="ABC1_TM_sf"/>
</dbReference>
<accession>A0A914XB85</accession>
<dbReference type="GO" id="GO:0016887">
    <property type="term" value="F:ATP hydrolysis activity"/>
    <property type="evidence" value="ECO:0007669"/>
    <property type="project" value="InterPro"/>
</dbReference>
<keyword evidence="7 8" id="KW-0472">Membrane</keyword>
<organism evidence="11 12">
    <name type="scientific">Plectus sambesii</name>
    <dbReference type="NCBI Taxonomy" id="2011161"/>
    <lineage>
        <taxon>Eukaryota</taxon>
        <taxon>Metazoa</taxon>
        <taxon>Ecdysozoa</taxon>
        <taxon>Nematoda</taxon>
        <taxon>Chromadorea</taxon>
        <taxon>Plectida</taxon>
        <taxon>Plectina</taxon>
        <taxon>Plectoidea</taxon>
        <taxon>Plectidae</taxon>
        <taxon>Plectus</taxon>
    </lineage>
</organism>
<evidence type="ECO:0000259" key="10">
    <source>
        <dbReference type="PROSITE" id="PS50929"/>
    </source>
</evidence>
<dbReference type="FunFam" id="3.40.50.300:FF:000403">
    <property type="entry name" value="ATP-binding cassette sub-family B member 8, mitochondrial"/>
    <property type="match status" value="1"/>
</dbReference>
<feature type="transmembrane region" description="Helical" evidence="8">
    <location>
        <begin position="335"/>
        <end position="355"/>
    </location>
</feature>
<dbReference type="GO" id="GO:0005524">
    <property type="term" value="F:ATP binding"/>
    <property type="evidence" value="ECO:0007669"/>
    <property type="project" value="UniProtKB-KW"/>
</dbReference>
<dbReference type="PROSITE" id="PS50929">
    <property type="entry name" value="ABC_TM1F"/>
    <property type="match status" value="1"/>
</dbReference>
<dbReference type="InterPro" id="IPR011527">
    <property type="entry name" value="ABC1_TM_dom"/>
</dbReference>
<dbReference type="GO" id="GO:0005743">
    <property type="term" value="C:mitochondrial inner membrane"/>
    <property type="evidence" value="ECO:0007669"/>
    <property type="project" value="UniProtKB-SubCell"/>
</dbReference>
<sequence>MLLLKLLGNRSHCLNCRTPTLQLQVQRCVNIWSKQGPIANGVSRNALLLSAKNFLYARNGARRWLSAVDTKRAAKSLRGTTWGDLKEIFALAAPYKGRLCLGLSMLAISSSIYLFVPRILGKLIDEFDEMKKKKEEAGTEDSASSLARYFKENPMAMLGVLFIGACAISARIYFMHTAGQLIINNLRTKVFSAVMRQDMAFFDKNKVGEMVSRLSTDSLIVGYAVSMNLSEGARALVTFFGSGALMVYTSLAMTKVVLFVIPIILGTFYVFGRLQRRYTQMMQEAVASANQIATERFSNVRTVRMLVAEKKEQAAYIERMMEIWRISKLEGIARGAMFGGFQFTGYFAMTVVLYYGSSLIGQGLLTYGDLSSFCLYAVFCATSLGNLSNFYTELMKGLGASSRLFELKNRVPAIPLTGGIKAEHLIGEIHFESVAFAYPNREESPIFTDINLKIPAGKITAVVGPSGSGKSTLAQLILRLYDPDQGRITVDGVDLKEYDPSWWRRQIGTVSQEPVLFSTTIWNNIAYGAEKAEEVENGRVQQAAQQSNSLEFIHDFPDGFQTLVGELGSSMLSGGQKQRIAIARALIMNPRILVMDEATSALDATSEYLVRQALSKLLANSHQTVLIIAHRLSTIKHADQIAVLDKGTIVELGTFEDLMRIEDGVFKKLVEKQTIGWREDSF</sequence>
<dbReference type="PANTHER" id="PTHR43394">
    <property type="entry name" value="ATP-DEPENDENT PERMEASE MDL1, MITOCHONDRIAL"/>
    <property type="match status" value="1"/>
</dbReference>
<dbReference type="GO" id="GO:0090374">
    <property type="term" value="P:oligopeptide export from mitochondrion"/>
    <property type="evidence" value="ECO:0007669"/>
    <property type="project" value="TreeGrafter"/>
</dbReference>
<keyword evidence="3 8" id="KW-0812">Transmembrane</keyword>
<keyword evidence="2" id="KW-0813">Transport</keyword>
<evidence type="ECO:0000256" key="3">
    <source>
        <dbReference type="ARBA" id="ARBA00022692"/>
    </source>
</evidence>
<name>A0A914XB85_9BILA</name>
<comment type="subcellular location">
    <subcellularLocation>
        <location evidence="1">Mitochondrion inner membrane</location>
        <topology evidence="1">Multi-pass membrane protein</topology>
    </subcellularLocation>
</comment>
<dbReference type="InterPro" id="IPR003439">
    <property type="entry name" value="ABC_transporter-like_ATP-bd"/>
</dbReference>
<dbReference type="Pfam" id="PF00664">
    <property type="entry name" value="ABC_membrane"/>
    <property type="match status" value="1"/>
</dbReference>
<reference evidence="12" key="1">
    <citation type="submission" date="2022-11" db="UniProtKB">
        <authorList>
            <consortium name="WormBaseParasite"/>
        </authorList>
    </citation>
    <scope>IDENTIFICATION</scope>
</reference>
<evidence type="ECO:0000313" key="12">
    <source>
        <dbReference type="WBParaSite" id="PSAMB.scaffold7212size8036.g29776.t1"/>
    </source>
</evidence>
<dbReference type="SMART" id="SM00382">
    <property type="entry name" value="AAA"/>
    <property type="match status" value="1"/>
</dbReference>
<keyword evidence="6 8" id="KW-1133">Transmembrane helix</keyword>
<keyword evidence="4" id="KW-0547">Nucleotide-binding</keyword>
<evidence type="ECO:0000256" key="4">
    <source>
        <dbReference type="ARBA" id="ARBA00022741"/>
    </source>
</evidence>
<dbReference type="Gene3D" id="3.40.50.300">
    <property type="entry name" value="P-loop containing nucleotide triphosphate hydrolases"/>
    <property type="match status" value="1"/>
</dbReference>
<keyword evidence="5" id="KW-0067">ATP-binding</keyword>
<dbReference type="AlphaFoldDB" id="A0A914XB85"/>
<dbReference type="WBParaSite" id="PSAMB.scaffold7212size8036.g29776.t1">
    <property type="protein sequence ID" value="PSAMB.scaffold7212size8036.g29776.t1"/>
    <property type="gene ID" value="PSAMB.scaffold7212size8036.g29776"/>
</dbReference>
<evidence type="ECO:0000256" key="1">
    <source>
        <dbReference type="ARBA" id="ARBA00004448"/>
    </source>
</evidence>
<dbReference type="Proteomes" id="UP000887566">
    <property type="component" value="Unplaced"/>
</dbReference>
<dbReference type="InterPro" id="IPR003593">
    <property type="entry name" value="AAA+_ATPase"/>
</dbReference>
<dbReference type="InterPro" id="IPR017871">
    <property type="entry name" value="ABC_transporter-like_CS"/>
</dbReference>
<evidence type="ECO:0000256" key="2">
    <source>
        <dbReference type="ARBA" id="ARBA00022448"/>
    </source>
</evidence>
<dbReference type="CDD" id="cd18573">
    <property type="entry name" value="ABC_6TM_ABCB10_like"/>
    <property type="match status" value="1"/>
</dbReference>